<dbReference type="RefSeq" id="WP_083168609.1">
    <property type="nucleotide sequence ID" value="NZ_MVHF01000043.1"/>
</dbReference>
<reference evidence="1 2" key="1">
    <citation type="submission" date="2017-02" db="EMBL/GenBank/DDBJ databases">
        <title>The new phylogeny of genus Mycobacterium.</title>
        <authorList>
            <person name="Tortoli E."/>
            <person name="Trovato A."/>
            <person name="Cirillo D.M."/>
        </authorList>
    </citation>
    <scope>NUCLEOTIDE SEQUENCE [LARGE SCALE GENOMIC DNA]</scope>
    <source>
        <strain evidence="1 2">RW6</strain>
    </source>
</reference>
<sequence length="153" mass="17202">MINDSRLDRTMADGLMSLADVLIPEQAPWPAPSSTGLADYFVDAVRVPQDQLELGALHATWLNIPRDEPLQAARAIEQQMPAAFTLFRQICYLGYYAQPEVVRVLQIEMDCDYHSPPQPQGYVMDLDEAIPPPKVGHYTPTNHVRNVRLETVS</sequence>
<gene>
    <name evidence="1" type="ORF">BST13_29665</name>
</gene>
<evidence type="ECO:0000313" key="1">
    <source>
        <dbReference type="EMBL" id="ORA27778.1"/>
    </source>
</evidence>
<evidence type="ECO:0000313" key="2">
    <source>
        <dbReference type="Proteomes" id="UP000192448"/>
    </source>
</evidence>
<dbReference type="OrthoDB" id="1550584at2"/>
<dbReference type="AlphaFoldDB" id="A0A1X0AD60"/>
<name>A0A1X0AD60_9MYCO</name>
<proteinExistence type="predicted"/>
<dbReference type="STRING" id="1927124.BST13_29665"/>
<evidence type="ECO:0008006" key="3">
    <source>
        <dbReference type="Google" id="ProtNLM"/>
    </source>
</evidence>
<comment type="caution">
    <text evidence="1">The sequence shown here is derived from an EMBL/GenBank/DDBJ whole genome shotgun (WGS) entry which is preliminary data.</text>
</comment>
<protein>
    <recommendedName>
        <fullName evidence="3">Gluconate 2-dehydrogenase subunit 3 family protein</fullName>
    </recommendedName>
</protein>
<dbReference type="Proteomes" id="UP000192448">
    <property type="component" value="Unassembled WGS sequence"/>
</dbReference>
<keyword evidence="2" id="KW-1185">Reference proteome</keyword>
<organism evidence="1 2">
    <name type="scientific">Mycobacterium aquaticum</name>
    <dbReference type="NCBI Taxonomy" id="1927124"/>
    <lineage>
        <taxon>Bacteria</taxon>
        <taxon>Bacillati</taxon>
        <taxon>Actinomycetota</taxon>
        <taxon>Actinomycetes</taxon>
        <taxon>Mycobacteriales</taxon>
        <taxon>Mycobacteriaceae</taxon>
        <taxon>Mycobacterium</taxon>
    </lineage>
</organism>
<accession>A0A1X0AD60</accession>
<dbReference type="EMBL" id="MVHF01000043">
    <property type="protein sequence ID" value="ORA27778.1"/>
    <property type="molecule type" value="Genomic_DNA"/>
</dbReference>